<comment type="caution">
    <text evidence="2">The sequence shown here is derived from an EMBL/GenBank/DDBJ whole genome shotgun (WGS) entry which is preliminary data.</text>
</comment>
<evidence type="ECO:0000313" key="3">
    <source>
        <dbReference type="Proteomes" id="UP001199054"/>
    </source>
</evidence>
<evidence type="ECO:0000256" key="1">
    <source>
        <dbReference type="SAM" id="Phobius"/>
    </source>
</evidence>
<evidence type="ECO:0000313" key="2">
    <source>
        <dbReference type="EMBL" id="MCB5180114.1"/>
    </source>
</evidence>
<proteinExistence type="predicted"/>
<organism evidence="2 3">
    <name type="scientific">Streptomyces antimicrobicus</name>
    <dbReference type="NCBI Taxonomy" id="2883108"/>
    <lineage>
        <taxon>Bacteria</taxon>
        <taxon>Bacillati</taxon>
        <taxon>Actinomycetota</taxon>
        <taxon>Actinomycetes</taxon>
        <taxon>Kitasatosporales</taxon>
        <taxon>Streptomycetaceae</taxon>
        <taxon>Streptomyces</taxon>
    </lineage>
</organism>
<reference evidence="2 3" key="1">
    <citation type="submission" date="2021-10" db="EMBL/GenBank/DDBJ databases">
        <title>Streptomyces sp. strain SMC 277, a novel streptomycete isolated from soil.</title>
        <authorList>
            <person name="Chanama M."/>
        </authorList>
    </citation>
    <scope>NUCLEOTIDE SEQUENCE [LARGE SCALE GENOMIC DNA]</scope>
    <source>
        <strain evidence="2 3">SMC 277</strain>
    </source>
</reference>
<dbReference type="RefSeq" id="WP_226726999.1">
    <property type="nucleotide sequence ID" value="NZ_JAJAUY010000035.1"/>
</dbReference>
<protein>
    <recommendedName>
        <fullName evidence="4">YcxB-like protein domain-containing protein</fullName>
    </recommendedName>
</protein>
<dbReference type="Proteomes" id="UP001199054">
    <property type="component" value="Unassembled WGS sequence"/>
</dbReference>
<evidence type="ECO:0008006" key="4">
    <source>
        <dbReference type="Google" id="ProtNLM"/>
    </source>
</evidence>
<keyword evidence="1" id="KW-0472">Membrane</keyword>
<name>A0ABS8B6D3_9ACTN</name>
<feature type="transmembrane region" description="Helical" evidence="1">
    <location>
        <begin position="35"/>
        <end position="53"/>
    </location>
</feature>
<keyword evidence="3" id="KW-1185">Reference proteome</keyword>
<sequence length="171" mass="18823">MDDIRRTTVGFTGTLTRDEFDEAVRAWGTLRRLRLLVVVAAVLIALLNVRLTADGGSVHLPGLAAALAYLVFGLLTPRLVAGRMFRVDRARGPKRCVIDGTGITVSHGDEEILRAPWRSLTRFHETERAYVVTGRVGWKSCMAVLPKRLLSGPGEVELVGALLDTHLGRRR</sequence>
<keyword evidence="1" id="KW-1133">Transmembrane helix</keyword>
<accession>A0ABS8B6D3</accession>
<dbReference type="EMBL" id="JAJAUY010000035">
    <property type="protein sequence ID" value="MCB5180114.1"/>
    <property type="molecule type" value="Genomic_DNA"/>
</dbReference>
<gene>
    <name evidence="2" type="ORF">LG632_12080</name>
</gene>
<feature type="transmembrane region" description="Helical" evidence="1">
    <location>
        <begin position="59"/>
        <end position="81"/>
    </location>
</feature>
<keyword evidence="1" id="KW-0812">Transmembrane</keyword>